<evidence type="ECO:0000313" key="2">
    <source>
        <dbReference type="Proteomes" id="UP000305654"/>
    </source>
</evidence>
<name>A0A5R9J9Q2_9PROT</name>
<comment type="caution">
    <text evidence="1">The sequence shown here is derived from an EMBL/GenBank/DDBJ whole genome shotgun (WGS) entry which is preliminary data.</text>
</comment>
<dbReference type="RefSeq" id="WP_138324595.1">
    <property type="nucleotide sequence ID" value="NZ_VCDI01000001.1"/>
</dbReference>
<dbReference type="SUPFAM" id="SSF56059">
    <property type="entry name" value="Glutathione synthetase ATP-binding domain-like"/>
    <property type="match status" value="1"/>
</dbReference>
<keyword evidence="2" id="KW-1185">Reference proteome</keyword>
<reference evidence="1 2" key="1">
    <citation type="submission" date="2019-05" db="EMBL/GenBank/DDBJ databases">
        <authorList>
            <person name="Pankratov T."/>
            <person name="Grouzdev D."/>
        </authorList>
    </citation>
    <scope>NUCLEOTIDE SEQUENCE [LARGE SCALE GENOMIC DNA]</scope>
    <source>
        <strain evidence="1 2">KEBCLARHB70R</strain>
    </source>
</reference>
<evidence type="ECO:0008006" key="3">
    <source>
        <dbReference type="Google" id="ProtNLM"/>
    </source>
</evidence>
<dbReference type="OrthoDB" id="460582at2"/>
<evidence type="ECO:0000313" key="1">
    <source>
        <dbReference type="EMBL" id="TLU74344.1"/>
    </source>
</evidence>
<dbReference type="Proteomes" id="UP000305654">
    <property type="component" value="Unassembled WGS sequence"/>
</dbReference>
<dbReference type="AlphaFoldDB" id="A0A5R9J9Q2"/>
<organism evidence="1 2">
    <name type="scientific">Lichenicoccus roseus</name>
    <dbReference type="NCBI Taxonomy" id="2683649"/>
    <lineage>
        <taxon>Bacteria</taxon>
        <taxon>Pseudomonadati</taxon>
        <taxon>Pseudomonadota</taxon>
        <taxon>Alphaproteobacteria</taxon>
        <taxon>Acetobacterales</taxon>
        <taxon>Acetobacteraceae</taxon>
        <taxon>Lichenicoccus</taxon>
    </lineage>
</organism>
<dbReference type="EMBL" id="VCDI01000001">
    <property type="protein sequence ID" value="TLU74344.1"/>
    <property type="molecule type" value="Genomic_DNA"/>
</dbReference>
<sequence>MQGTIDPGDERARWQHSRTLLEAATQVPASRRDAHRVLWETCQALGDRTAALLHLQMALAEGAFFTRPCRRPAKRSVLMLCVPGDFQANLPLDRLFDDTTLLHTLWITDPRRVLADPEAALPPELRAAMPFDCVFIAIAEDARHVAALAAADALADCIAAPVINQGARVGGLSRAGAATLLRGLPDAIVPEHVTRQWGDPAPIGPPLIIRPIGSHAGSGLERITGTEALADYDRRHQGLFGFTVSPFIDYRSPDGQWRKFRFVFVDGTPYPLHLGIHHNWAVWYYNAGMEQDAAKGAEEDRFLATPQTVLPARARAALHALGQRVGLDYFGLDCGVMPDGRLLVFEVETGMIVHDRRSGEPGGPDPAGRIRLAVEAMIDRRSPLRQEAAARGR</sequence>
<accession>A0A5R9J9Q2</accession>
<protein>
    <recommendedName>
        <fullName evidence="3">ATP-grasp domain-containing protein</fullName>
    </recommendedName>
</protein>
<proteinExistence type="predicted"/>
<gene>
    <name evidence="1" type="ORF">FE263_03925</name>
</gene>